<sequence length="104" mass="11424">MQNILMKRTRGSQSVKLRISRAYLANNELPCCEPTSTPNAHFAIASIVYLPQSSLASKIPFLSLIANSNALIRSATHSSKSVTIFFIFADEKAGVIVLRTSFHN</sequence>
<organism evidence="1 2">
    <name type="scientific">Ascaris lumbricoides</name>
    <name type="common">Giant roundworm</name>
    <dbReference type="NCBI Taxonomy" id="6252"/>
    <lineage>
        <taxon>Eukaryota</taxon>
        <taxon>Metazoa</taxon>
        <taxon>Ecdysozoa</taxon>
        <taxon>Nematoda</taxon>
        <taxon>Chromadorea</taxon>
        <taxon>Rhabditida</taxon>
        <taxon>Spirurina</taxon>
        <taxon>Ascaridomorpha</taxon>
        <taxon>Ascaridoidea</taxon>
        <taxon>Ascarididae</taxon>
        <taxon>Ascaris</taxon>
    </lineage>
</organism>
<evidence type="ECO:0000313" key="1">
    <source>
        <dbReference type="Proteomes" id="UP000036681"/>
    </source>
</evidence>
<dbReference type="Proteomes" id="UP000036681">
    <property type="component" value="Unplaced"/>
</dbReference>
<reference evidence="2" key="1">
    <citation type="submission" date="2017-02" db="UniProtKB">
        <authorList>
            <consortium name="WormBaseParasite"/>
        </authorList>
    </citation>
    <scope>IDENTIFICATION</scope>
</reference>
<dbReference type="WBParaSite" id="ALUE_0000092901-mRNA-1">
    <property type="protein sequence ID" value="ALUE_0000092901-mRNA-1"/>
    <property type="gene ID" value="ALUE_0000092901"/>
</dbReference>
<protein>
    <submittedName>
        <fullName evidence="2">Uncharacterized protein</fullName>
    </submittedName>
</protein>
<accession>A0A0M3HHD4</accession>
<proteinExistence type="predicted"/>
<dbReference type="AlphaFoldDB" id="A0A0M3HHD4"/>
<evidence type="ECO:0000313" key="2">
    <source>
        <dbReference type="WBParaSite" id="ALUE_0000092901-mRNA-1"/>
    </source>
</evidence>
<keyword evidence="1" id="KW-1185">Reference proteome</keyword>
<name>A0A0M3HHD4_ASCLU</name>